<dbReference type="InterPro" id="IPR011577">
    <property type="entry name" value="Cyt_b561_bac/Ni-Hgenase"/>
</dbReference>
<accession>K9HMM6</accession>
<keyword evidence="9" id="KW-1185">Reference proteome</keyword>
<dbReference type="GO" id="GO:0005886">
    <property type="term" value="C:plasma membrane"/>
    <property type="evidence" value="ECO:0007669"/>
    <property type="project" value="UniProtKB-SubCell"/>
</dbReference>
<evidence type="ECO:0000256" key="6">
    <source>
        <dbReference type="SAM" id="Phobius"/>
    </source>
</evidence>
<evidence type="ECO:0000313" key="8">
    <source>
        <dbReference type="EMBL" id="EKV29791.1"/>
    </source>
</evidence>
<reference evidence="8 9" key="1">
    <citation type="journal article" date="2013" name="Genome Announc.">
        <title>Draft Genome Sequence of an Alphaproteobacterium, Caenispirillum salinarum AK4(T), Isolated from a Solar Saltern.</title>
        <authorList>
            <person name="Khatri I."/>
            <person name="Singh A."/>
            <person name="Korpole S."/>
            <person name="Pinnaka A.K."/>
            <person name="Subramanian S."/>
        </authorList>
    </citation>
    <scope>NUCLEOTIDE SEQUENCE [LARGE SCALE GENOMIC DNA]</scope>
    <source>
        <strain evidence="8 9">AK4</strain>
    </source>
</reference>
<evidence type="ECO:0000256" key="3">
    <source>
        <dbReference type="ARBA" id="ARBA00022692"/>
    </source>
</evidence>
<dbReference type="OrthoDB" id="7304801at2"/>
<evidence type="ECO:0000256" key="1">
    <source>
        <dbReference type="ARBA" id="ARBA00004651"/>
    </source>
</evidence>
<dbReference type="AlphaFoldDB" id="K9HMM6"/>
<sequence>MTDAPRRRRRFAMPAMKAWHAVVAGGFLVAYLTGDSDDVYIMHQVAGYTVLGALVLRLAVAPFAHKPPWRMPRASLAAGREWLTTRCGRNPLFAWLAVALFATVGAAAASGMAAHWLLWVEDLHEALSTASLWVVLGHVAFILLMFGGRRRVAALWRRFVDGHSTRLKESS</sequence>
<feature type="transmembrane region" description="Helical" evidence="6">
    <location>
        <begin position="92"/>
        <end position="118"/>
    </location>
</feature>
<dbReference type="SUPFAM" id="SSF81342">
    <property type="entry name" value="Transmembrane di-heme cytochromes"/>
    <property type="match status" value="1"/>
</dbReference>
<keyword evidence="5 6" id="KW-0472">Membrane</keyword>
<dbReference type="eggNOG" id="ENOG503328C">
    <property type="taxonomic scope" value="Bacteria"/>
</dbReference>
<name>K9HMM6_9PROT</name>
<evidence type="ECO:0000256" key="4">
    <source>
        <dbReference type="ARBA" id="ARBA00022989"/>
    </source>
</evidence>
<keyword evidence="4 6" id="KW-1133">Transmembrane helix</keyword>
<evidence type="ECO:0000256" key="5">
    <source>
        <dbReference type="ARBA" id="ARBA00023136"/>
    </source>
</evidence>
<comment type="caution">
    <text evidence="8">The sequence shown here is derived from an EMBL/GenBank/DDBJ whole genome shotgun (WGS) entry which is preliminary data.</text>
</comment>
<dbReference type="RefSeq" id="WP_009540881.1">
    <property type="nucleotide sequence ID" value="NZ_ANHY01000011.1"/>
</dbReference>
<evidence type="ECO:0000259" key="7">
    <source>
        <dbReference type="Pfam" id="PF01292"/>
    </source>
</evidence>
<dbReference type="GO" id="GO:0009055">
    <property type="term" value="F:electron transfer activity"/>
    <property type="evidence" value="ECO:0007669"/>
    <property type="project" value="InterPro"/>
</dbReference>
<evidence type="ECO:0000313" key="9">
    <source>
        <dbReference type="Proteomes" id="UP000009881"/>
    </source>
</evidence>
<comment type="subcellular location">
    <subcellularLocation>
        <location evidence="1">Cell membrane</location>
        <topology evidence="1">Multi-pass membrane protein</topology>
    </subcellularLocation>
</comment>
<dbReference type="InterPro" id="IPR016174">
    <property type="entry name" value="Di-haem_cyt_TM"/>
</dbReference>
<dbReference type="Pfam" id="PF01292">
    <property type="entry name" value="Ni_hydr_CYTB"/>
    <property type="match status" value="1"/>
</dbReference>
<keyword evidence="2" id="KW-1003">Cell membrane</keyword>
<dbReference type="Proteomes" id="UP000009881">
    <property type="component" value="Unassembled WGS sequence"/>
</dbReference>
<keyword evidence="3 6" id="KW-0812">Transmembrane</keyword>
<dbReference type="STRING" id="1238182.C882_0221"/>
<feature type="transmembrane region" description="Helical" evidence="6">
    <location>
        <begin position="46"/>
        <end position="64"/>
    </location>
</feature>
<dbReference type="GO" id="GO:0022904">
    <property type="term" value="P:respiratory electron transport chain"/>
    <property type="evidence" value="ECO:0007669"/>
    <property type="project" value="InterPro"/>
</dbReference>
<proteinExistence type="predicted"/>
<gene>
    <name evidence="8" type="ORF">C882_0221</name>
</gene>
<feature type="transmembrane region" description="Helical" evidence="6">
    <location>
        <begin position="130"/>
        <end position="148"/>
    </location>
</feature>
<protein>
    <recommendedName>
        <fullName evidence="7">Cytochrome b561 bacterial/Ni-hydrogenase domain-containing protein</fullName>
    </recommendedName>
</protein>
<evidence type="ECO:0000256" key="2">
    <source>
        <dbReference type="ARBA" id="ARBA00022475"/>
    </source>
</evidence>
<feature type="domain" description="Cytochrome b561 bacterial/Ni-hydrogenase" evidence="7">
    <location>
        <begin position="15"/>
        <end position="151"/>
    </location>
</feature>
<organism evidence="8 9">
    <name type="scientific">Caenispirillum salinarum AK4</name>
    <dbReference type="NCBI Taxonomy" id="1238182"/>
    <lineage>
        <taxon>Bacteria</taxon>
        <taxon>Pseudomonadati</taxon>
        <taxon>Pseudomonadota</taxon>
        <taxon>Alphaproteobacteria</taxon>
        <taxon>Rhodospirillales</taxon>
        <taxon>Novispirillaceae</taxon>
        <taxon>Caenispirillum</taxon>
    </lineage>
</organism>
<dbReference type="EMBL" id="ANHY01000011">
    <property type="protein sequence ID" value="EKV29791.1"/>
    <property type="molecule type" value="Genomic_DNA"/>
</dbReference>